<protein>
    <recommendedName>
        <fullName evidence="3">EcsC family protein</fullName>
    </recommendedName>
</protein>
<dbReference type="AlphaFoldDB" id="A0A6I1WQ28"/>
<accession>A0A6I1WQ28</accession>
<dbReference type="RefSeq" id="WP_095041347.1">
    <property type="nucleotide sequence ID" value="NZ_WIVV01000144.1"/>
</dbReference>
<evidence type="ECO:0000313" key="1">
    <source>
        <dbReference type="EMBL" id="MQU45214.1"/>
    </source>
</evidence>
<comment type="caution">
    <text evidence="1">The sequence shown here is derived from an EMBL/GenBank/DDBJ whole genome shotgun (WGS) entry which is preliminary data.</text>
</comment>
<proteinExistence type="predicted"/>
<reference evidence="1 2" key="1">
    <citation type="submission" date="2019-10" db="EMBL/GenBank/DDBJ databases">
        <title>Evaluation of single-gene subtyping targets for Pseudomonas.</title>
        <authorList>
            <person name="Reichler S.J."/>
            <person name="Orsi R.H."/>
            <person name="Wiedmann M."/>
            <person name="Martin N.H."/>
            <person name="Murphy S.I."/>
        </authorList>
    </citation>
    <scope>NUCLEOTIDE SEQUENCE [LARGE SCALE GENOMIC DNA]</scope>
    <source>
        <strain evidence="1 2">FSL R10-1876</strain>
    </source>
</reference>
<sequence>MADESKVLMKSLEWVVDIDPPAIIASVAAERLKAPKASNRKLAEDAFSRARWKATATGIATGLPANPWMAVPAATLDVAATLKLEVLAAARVAVIYDRNFFDDQDAAWELLIPIFGINVGSQAFRQMGIRGGMGVTRVAIKKYLSKETLKQFQKIMLKYFGIKVTQKGLITKTLPIVGGLIGGAWNFVEVGRIKNRVIEYFEENTLSSEGNLNLNLN</sequence>
<name>A0A6I1WQ28_9PSED</name>
<organism evidence="1 2">
    <name type="scientific">Pseudomonas helleri</name>
    <dbReference type="NCBI Taxonomy" id="1608996"/>
    <lineage>
        <taxon>Bacteria</taxon>
        <taxon>Pseudomonadati</taxon>
        <taxon>Pseudomonadota</taxon>
        <taxon>Gammaproteobacteria</taxon>
        <taxon>Pseudomonadales</taxon>
        <taxon>Pseudomonadaceae</taxon>
        <taxon>Pseudomonas</taxon>
    </lineage>
</organism>
<gene>
    <name evidence="1" type="ORF">GHO28_22335</name>
</gene>
<evidence type="ECO:0008006" key="3">
    <source>
        <dbReference type="Google" id="ProtNLM"/>
    </source>
</evidence>
<dbReference type="EMBL" id="WIVV01000144">
    <property type="protein sequence ID" value="MQU45214.1"/>
    <property type="molecule type" value="Genomic_DNA"/>
</dbReference>
<dbReference type="Proteomes" id="UP000466863">
    <property type="component" value="Unassembled WGS sequence"/>
</dbReference>
<evidence type="ECO:0000313" key="2">
    <source>
        <dbReference type="Proteomes" id="UP000466863"/>
    </source>
</evidence>